<keyword evidence="2" id="KW-1185">Reference proteome</keyword>
<name>A0A9X0D0W6_9CNID</name>
<comment type="caution">
    <text evidence="1">The sequence shown here is derived from an EMBL/GenBank/DDBJ whole genome shotgun (WGS) entry which is preliminary data.</text>
</comment>
<accession>A0A9X0D0W6</accession>
<reference evidence="1" key="1">
    <citation type="submission" date="2023-01" db="EMBL/GenBank/DDBJ databases">
        <title>Genome assembly of the deep-sea coral Lophelia pertusa.</title>
        <authorList>
            <person name="Herrera S."/>
            <person name="Cordes E."/>
        </authorList>
    </citation>
    <scope>NUCLEOTIDE SEQUENCE</scope>
    <source>
        <strain evidence="1">USNM1676648</strain>
        <tissue evidence="1">Polyp</tissue>
    </source>
</reference>
<evidence type="ECO:0000313" key="1">
    <source>
        <dbReference type="EMBL" id="KAJ7382725.1"/>
    </source>
</evidence>
<dbReference type="Proteomes" id="UP001163046">
    <property type="component" value="Unassembled WGS sequence"/>
</dbReference>
<protein>
    <submittedName>
        <fullName evidence="1">Uncharacterized protein</fullName>
    </submittedName>
</protein>
<dbReference type="EMBL" id="MU825916">
    <property type="protein sequence ID" value="KAJ7382725.1"/>
    <property type="molecule type" value="Genomic_DNA"/>
</dbReference>
<organism evidence="1 2">
    <name type="scientific">Desmophyllum pertusum</name>
    <dbReference type="NCBI Taxonomy" id="174260"/>
    <lineage>
        <taxon>Eukaryota</taxon>
        <taxon>Metazoa</taxon>
        <taxon>Cnidaria</taxon>
        <taxon>Anthozoa</taxon>
        <taxon>Hexacorallia</taxon>
        <taxon>Scleractinia</taxon>
        <taxon>Caryophylliina</taxon>
        <taxon>Caryophylliidae</taxon>
        <taxon>Desmophyllum</taxon>
    </lineage>
</organism>
<proteinExistence type="predicted"/>
<dbReference type="AlphaFoldDB" id="A0A9X0D0W6"/>
<dbReference type="PANTHER" id="PTHR46312">
    <property type="entry name" value="NACHT DOMAIN-CONTAINING PROTEIN"/>
    <property type="match status" value="1"/>
</dbReference>
<dbReference type="OrthoDB" id="5984292at2759"/>
<gene>
    <name evidence="1" type="ORF">OS493_033290</name>
</gene>
<evidence type="ECO:0000313" key="2">
    <source>
        <dbReference type="Proteomes" id="UP001163046"/>
    </source>
</evidence>
<sequence>MGNQGKHSSRFGKVQDFKDILAEIGKVALECLLKDDHVFEYDQLSAAILCDESLIIGLLQVTEYAENLRPARMVSFIHKSIQEFLAAWYITYRCVPEGNLGEIEEHARTLEDCEAWENVFQFICGLSDDGAVKVLEHLTSVRISDPTLDLSKITPDVENETDVPLCDVTYEHRRFSDLVYKSFQEVHSKAELLSHCFNCTGGSVLVNKRLTELLQKAKVKDLTQVTRSVNFHVPSQEISTLCELVECLDCLHVPLRITESSEVLTVGDFLRKFQNIGCGWCIFNSVLCFRNGQFQFLHNKVGTLLW</sequence>
<dbReference type="PANTHER" id="PTHR46312:SF2">
    <property type="entry name" value="NUCLEOTIDE-BINDING OLIGOMERIZATION DOMAIN-CONTAINING PROTEIN 2-LIKE"/>
    <property type="match status" value="1"/>
</dbReference>